<accession>A0A4Q9PHI3</accession>
<dbReference type="AlphaFoldDB" id="A0A4Q9PHI3"/>
<keyword evidence="3" id="KW-1185">Reference proteome</keyword>
<feature type="compositionally biased region" description="Polar residues" evidence="1">
    <location>
        <begin position="42"/>
        <end position="61"/>
    </location>
</feature>
<feature type="compositionally biased region" description="Low complexity" evidence="1">
    <location>
        <begin position="282"/>
        <end position="292"/>
    </location>
</feature>
<reference evidence="2 3" key="1">
    <citation type="submission" date="2019-01" db="EMBL/GenBank/DDBJ databases">
        <title>Draft genome sequences of three monokaryotic isolates of the white-rot basidiomycete fungus Dichomitus squalens.</title>
        <authorList>
            <consortium name="DOE Joint Genome Institute"/>
            <person name="Lopez S.C."/>
            <person name="Andreopoulos B."/>
            <person name="Pangilinan J."/>
            <person name="Lipzen A."/>
            <person name="Riley R."/>
            <person name="Ahrendt S."/>
            <person name="Ng V."/>
            <person name="Barry K."/>
            <person name="Daum C."/>
            <person name="Grigoriev I.V."/>
            <person name="Hilden K.S."/>
            <person name="Makela M.R."/>
            <person name="de Vries R.P."/>
        </authorList>
    </citation>
    <scope>NUCLEOTIDE SEQUENCE [LARGE SCALE GENOMIC DNA]</scope>
    <source>
        <strain evidence="2 3">CBS 464.89</strain>
    </source>
</reference>
<feature type="compositionally biased region" description="Polar residues" evidence="1">
    <location>
        <begin position="250"/>
        <end position="273"/>
    </location>
</feature>
<evidence type="ECO:0000256" key="1">
    <source>
        <dbReference type="SAM" id="MobiDB-lite"/>
    </source>
</evidence>
<dbReference type="Proteomes" id="UP000292082">
    <property type="component" value="Unassembled WGS sequence"/>
</dbReference>
<name>A0A4Q9PHI3_9APHY</name>
<feature type="compositionally biased region" description="Basic residues" evidence="1">
    <location>
        <begin position="327"/>
        <end position="340"/>
    </location>
</feature>
<protein>
    <submittedName>
        <fullName evidence="2">Uncharacterized protein</fullName>
    </submittedName>
</protein>
<evidence type="ECO:0000313" key="2">
    <source>
        <dbReference type="EMBL" id="TBU53122.1"/>
    </source>
</evidence>
<feature type="region of interest" description="Disordered" evidence="1">
    <location>
        <begin position="229"/>
        <end position="340"/>
    </location>
</feature>
<evidence type="ECO:0000313" key="3">
    <source>
        <dbReference type="Proteomes" id="UP000292082"/>
    </source>
</evidence>
<sequence length="340" mass="35815">MIYTRTEWWRTSCAKLTSEGEAELHFLWQEYLTASGVRTPASTKSGIVRSPINTAPISPTVGSREHSHASKESKWPSPTSRSPSGILDFGSVVAASQLSHIAGQPGHSRTLAPDSPEFNLCLRLPHASNGGGTHTTTSAMGSNPQPAETLLKIDTNVAQLAATSESTSSVRPAIIAARSSSAEPGKIIFGTITDFEDEPLSGATSQIPYGGVPILQQSTTPHQVVSTVETQSGSSRSLANEFPPSVPISPLTQVAANNSRGNATQISATNSPVSPAAPRRWGGATTSSASAGNSQNPSKVELDSMSDFPPLSLAASSASESHEKKGPIRRTWRKIREKLR</sequence>
<proteinExistence type="predicted"/>
<feature type="compositionally biased region" description="Polar residues" evidence="1">
    <location>
        <begin position="229"/>
        <end position="238"/>
    </location>
</feature>
<feature type="compositionally biased region" description="Basic and acidic residues" evidence="1">
    <location>
        <begin position="63"/>
        <end position="74"/>
    </location>
</feature>
<feature type="region of interest" description="Disordered" evidence="1">
    <location>
        <begin position="42"/>
        <end position="82"/>
    </location>
</feature>
<dbReference type="EMBL" id="ML145224">
    <property type="protein sequence ID" value="TBU53122.1"/>
    <property type="molecule type" value="Genomic_DNA"/>
</dbReference>
<organism evidence="2 3">
    <name type="scientific">Dichomitus squalens</name>
    <dbReference type="NCBI Taxonomy" id="114155"/>
    <lineage>
        <taxon>Eukaryota</taxon>
        <taxon>Fungi</taxon>
        <taxon>Dikarya</taxon>
        <taxon>Basidiomycota</taxon>
        <taxon>Agaricomycotina</taxon>
        <taxon>Agaricomycetes</taxon>
        <taxon>Polyporales</taxon>
        <taxon>Polyporaceae</taxon>
        <taxon>Dichomitus</taxon>
    </lineage>
</organism>
<gene>
    <name evidence="2" type="ORF">BD310DRAFT_962230</name>
</gene>